<proteinExistence type="predicted"/>
<dbReference type="InterPro" id="IPR052281">
    <property type="entry name" value="GAREM"/>
</dbReference>
<evidence type="ECO:0000259" key="1">
    <source>
        <dbReference type="SMART" id="SM00454"/>
    </source>
</evidence>
<organism evidence="2 3">
    <name type="scientific">Engystomops pustulosus</name>
    <name type="common">Tungara frog</name>
    <name type="synonym">Physalaemus pustulosus</name>
    <dbReference type="NCBI Taxonomy" id="76066"/>
    <lineage>
        <taxon>Eukaryota</taxon>
        <taxon>Metazoa</taxon>
        <taxon>Chordata</taxon>
        <taxon>Craniata</taxon>
        <taxon>Vertebrata</taxon>
        <taxon>Euteleostomi</taxon>
        <taxon>Amphibia</taxon>
        <taxon>Batrachia</taxon>
        <taxon>Anura</taxon>
        <taxon>Neobatrachia</taxon>
        <taxon>Hyloidea</taxon>
        <taxon>Leptodactylidae</taxon>
        <taxon>Leiuperinae</taxon>
        <taxon>Engystomops</taxon>
    </lineage>
</organism>
<evidence type="ECO:0000313" key="3">
    <source>
        <dbReference type="Proteomes" id="UP000824782"/>
    </source>
</evidence>
<dbReference type="InterPro" id="IPR013761">
    <property type="entry name" value="SAM/pointed_sf"/>
</dbReference>
<dbReference type="EMBL" id="WNYA01000004">
    <property type="protein sequence ID" value="KAG8576397.1"/>
    <property type="molecule type" value="Genomic_DNA"/>
</dbReference>
<dbReference type="AlphaFoldDB" id="A0AAV7BVQ2"/>
<dbReference type="Proteomes" id="UP000824782">
    <property type="component" value="Unassembled WGS sequence"/>
</dbReference>
<accession>A0AAV7BVQ2</accession>
<dbReference type="PANTHER" id="PTHR14454:SF11">
    <property type="entry name" value="SERRANO, ISOFORM F"/>
    <property type="match status" value="1"/>
</dbReference>
<dbReference type="SUPFAM" id="SSF47769">
    <property type="entry name" value="SAM/Pointed domain"/>
    <property type="match status" value="1"/>
</dbReference>
<name>A0AAV7BVQ2_ENGPU</name>
<dbReference type="Gene3D" id="1.10.150.50">
    <property type="entry name" value="Transcription Factor, Ets-1"/>
    <property type="match status" value="1"/>
</dbReference>
<protein>
    <recommendedName>
        <fullName evidence="1">SAM domain-containing protein</fullName>
    </recommendedName>
</protein>
<evidence type="ECO:0000313" key="2">
    <source>
        <dbReference type="EMBL" id="KAG8576397.1"/>
    </source>
</evidence>
<dbReference type="PANTHER" id="PTHR14454">
    <property type="entry name" value="GRB2-ASSOCIATED AND REGULATOR OF MAPK PROTEIN FAMILY MEMBER"/>
    <property type="match status" value="1"/>
</dbReference>
<dbReference type="SMART" id="SM00454">
    <property type="entry name" value="SAM"/>
    <property type="match status" value="1"/>
</dbReference>
<comment type="caution">
    <text evidence="2">The sequence shown here is derived from an EMBL/GenBank/DDBJ whole genome shotgun (WGS) entry which is preliminary data.</text>
</comment>
<feature type="domain" description="SAM" evidence="1">
    <location>
        <begin position="296"/>
        <end position="362"/>
    </location>
</feature>
<sequence>MDLADVKWTTTEYSLNGYVSTFRNAFPNIIKITEGFLGKQEIDSVSNSTVIRVHSHYMQQRVAAETKNGRLFSLPCQLTRPKFHVVQDKGTLKPVRIPLNLEEILSRYSLPITIRSSSALSYKQKGDLKSQDELLSELTLIEIYEENFLYGHPINRGKLFTDAPIIIPMYMKELKLVVAVEFQNGNNKNWRNMCDMLTKQVNNQGNTANVMFEEIYMLDKRDISPQEHGYDTIEPIYIDITELNNDIKTPLENTKKYNVYKLLPKPAVGNQSRDALKTETSAVTNFSSINDIPKDLHPLTVSQVCQCLKLLNMNQYVEAFETAQVDGQLVYDLHPDMMRSCMGMNELHALKFVKFRDGWRPNVQI</sequence>
<keyword evidence="3" id="KW-1185">Reference proteome</keyword>
<gene>
    <name evidence="2" type="ORF">GDO81_009846</name>
</gene>
<dbReference type="Pfam" id="PF00536">
    <property type="entry name" value="SAM_1"/>
    <property type="match status" value="1"/>
</dbReference>
<reference evidence="2" key="1">
    <citation type="thesis" date="2020" institute="ProQuest LLC" country="789 East Eisenhower Parkway, Ann Arbor, MI, USA">
        <title>Comparative Genomics and Chromosome Evolution.</title>
        <authorList>
            <person name="Mudd A.B."/>
        </authorList>
    </citation>
    <scope>NUCLEOTIDE SEQUENCE</scope>
    <source>
        <strain evidence="2">237g6f4</strain>
        <tissue evidence="2">Blood</tissue>
    </source>
</reference>
<dbReference type="InterPro" id="IPR001660">
    <property type="entry name" value="SAM"/>
</dbReference>